<name>A0A5B7F8U3_PORTR</name>
<comment type="caution">
    <text evidence="2">The sequence shown here is derived from an EMBL/GenBank/DDBJ whole genome shotgun (WGS) entry which is preliminary data.</text>
</comment>
<evidence type="ECO:0000313" key="3">
    <source>
        <dbReference type="Proteomes" id="UP000324222"/>
    </source>
</evidence>
<dbReference type="EMBL" id="VSRR010004881">
    <property type="protein sequence ID" value="MPC40984.1"/>
    <property type="molecule type" value="Genomic_DNA"/>
</dbReference>
<dbReference type="OrthoDB" id="6374570at2759"/>
<evidence type="ECO:0000256" key="1">
    <source>
        <dbReference type="SAM" id="MobiDB-lite"/>
    </source>
</evidence>
<protein>
    <submittedName>
        <fullName evidence="2">Uncharacterized protein</fullName>
    </submittedName>
</protein>
<keyword evidence="3" id="KW-1185">Reference proteome</keyword>
<feature type="region of interest" description="Disordered" evidence="1">
    <location>
        <begin position="1"/>
        <end position="26"/>
    </location>
</feature>
<evidence type="ECO:0000313" key="2">
    <source>
        <dbReference type="EMBL" id="MPC40984.1"/>
    </source>
</evidence>
<feature type="compositionally biased region" description="Basic and acidic residues" evidence="1">
    <location>
        <begin position="1"/>
        <end position="13"/>
    </location>
</feature>
<sequence length="162" mass="17244">MSGRVGEDSDAPKGPHGGGAPTINGSIEASLTPELLFRMNKKIAQLTKVLRANLETVRKNHLHCCLPVCCCDVDARFGCSSSTRCGGSCFFGHAAEPKGGGREGRSDEVSTLGTSVTTYGDGETGRLLNARAGERSGDAVCHRVCMDERIGANVRRLRVMYK</sequence>
<dbReference type="AlphaFoldDB" id="A0A5B7F8U3"/>
<dbReference type="Proteomes" id="UP000324222">
    <property type="component" value="Unassembled WGS sequence"/>
</dbReference>
<proteinExistence type="predicted"/>
<organism evidence="2 3">
    <name type="scientific">Portunus trituberculatus</name>
    <name type="common">Swimming crab</name>
    <name type="synonym">Neptunus trituberculatus</name>
    <dbReference type="NCBI Taxonomy" id="210409"/>
    <lineage>
        <taxon>Eukaryota</taxon>
        <taxon>Metazoa</taxon>
        <taxon>Ecdysozoa</taxon>
        <taxon>Arthropoda</taxon>
        <taxon>Crustacea</taxon>
        <taxon>Multicrustacea</taxon>
        <taxon>Malacostraca</taxon>
        <taxon>Eumalacostraca</taxon>
        <taxon>Eucarida</taxon>
        <taxon>Decapoda</taxon>
        <taxon>Pleocyemata</taxon>
        <taxon>Brachyura</taxon>
        <taxon>Eubrachyura</taxon>
        <taxon>Portunoidea</taxon>
        <taxon>Portunidae</taxon>
        <taxon>Portuninae</taxon>
        <taxon>Portunus</taxon>
    </lineage>
</organism>
<reference evidence="2 3" key="1">
    <citation type="submission" date="2019-05" db="EMBL/GenBank/DDBJ databases">
        <title>Another draft genome of Portunus trituberculatus and its Hox gene families provides insights of decapod evolution.</title>
        <authorList>
            <person name="Jeong J.-H."/>
            <person name="Song I."/>
            <person name="Kim S."/>
            <person name="Choi T."/>
            <person name="Kim D."/>
            <person name="Ryu S."/>
            <person name="Kim W."/>
        </authorList>
    </citation>
    <scope>NUCLEOTIDE SEQUENCE [LARGE SCALE GENOMIC DNA]</scope>
    <source>
        <tissue evidence="2">Muscle</tissue>
    </source>
</reference>
<accession>A0A5B7F8U3</accession>
<gene>
    <name evidence="2" type="ORF">E2C01_034562</name>
</gene>